<accession>A0A0A9AU80</accession>
<evidence type="ECO:0000313" key="2">
    <source>
        <dbReference type="EMBL" id="JAD52480.1"/>
    </source>
</evidence>
<evidence type="ECO:0000256" key="1">
    <source>
        <dbReference type="SAM" id="MobiDB-lite"/>
    </source>
</evidence>
<reference evidence="2" key="1">
    <citation type="submission" date="2014-09" db="EMBL/GenBank/DDBJ databases">
        <authorList>
            <person name="Magalhaes I.L.F."/>
            <person name="Oliveira U."/>
            <person name="Santos F.R."/>
            <person name="Vidigal T.H.D.A."/>
            <person name="Brescovit A.D."/>
            <person name="Santos A.J."/>
        </authorList>
    </citation>
    <scope>NUCLEOTIDE SEQUENCE</scope>
    <source>
        <tissue evidence="2">Shoot tissue taken approximately 20 cm above the soil surface</tissue>
    </source>
</reference>
<dbReference type="EMBL" id="GBRH01245415">
    <property type="protein sequence ID" value="JAD52480.1"/>
    <property type="molecule type" value="Transcribed_RNA"/>
</dbReference>
<organism evidence="2">
    <name type="scientific">Arundo donax</name>
    <name type="common">Giant reed</name>
    <name type="synonym">Donax arundinaceus</name>
    <dbReference type="NCBI Taxonomy" id="35708"/>
    <lineage>
        <taxon>Eukaryota</taxon>
        <taxon>Viridiplantae</taxon>
        <taxon>Streptophyta</taxon>
        <taxon>Embryophyta</taxon>
        <taxon>Tracheophyta</taxon>
        <taxon>Spermatophyta</taxon>
        <taxon>Magnoliopsida</taxon>
        <taxon>Liliopsida</taxon>
        <taxon>Poales</taxon>
        <taxon>Poaceae</taxon>
        <taxon>PACMAD clade</taxon>
        <taxon>Arundinoideae</taxon>
        <taxon>Arundineae</taxon>
        <taxon>Arundo</taxon>
    </lineage>
</organism>
<reference evidence="2" key="2">
    <citation type="journal article" date="2015" name="Data Brief">
        <title>Shoot transcriptome of the giant reed, Arundo donax.</title>
        <authorList>
            <person name="Barrero R.A."/>
            <person name="Guerrero F.D."/>
            <person name="Moolhuijzen P."/>
            <person name="Goolsby J.A."/>
            <person name="Tidwell J."/>
            <person name="Bellgard S.E."/>
            <person name="Bellgard M.I."/>
        </authorList>
    </citation>
    <scope>NUCLEOTIDE SEQUENCE</scope>
    <source>
        <tissue evidence="2">Shoot tissue taken approximately 20 cm above the soil surface</tissue>
    </source>
</reference>
<dbReference type="AlphaFoldDB" id="A0A0A9AU80"/>
<proteinExistence type="predicted"/>
<sequence>MTIPNKSKGNLGTLVGKKGVKERKRNICSRIPYNSHKFTPRLRIGAAKNNKTRIAEDETRTN</sequence>
<feature type="compositionally biased region" description="Polar residues" evidence="1">
    <location>
        <begin position="1"/>
        <end position="10"/>
    </location>
</feature>
<name>A0A0A9AU80_ARUDO</name>
<protein>
    <submittedName>
        <fullName evidence="2">Uncharacterized protein</fullName>
    </submittedName>
</protein>
<feature type="region of interest" description="Disordered" evidence="1">
    <location>
        <begin position="1"/>
        <end position="20"/>
    </location>
</feature>